<evidence type="ECO:0000256" key="1">
    <source>
        <dbReference type="SAM" id="MobiDB-lite"/>
    </source>
</evidence>
<keyword evidence="2" id="KW-0812">Transmembrane</keyword>
<dbReference type="AlphaFoldDB" id="A0A0L6ULJ6"/>
<dbReference type="VEuPathDB" id="FungiDB:VP01_5048g2"/>
<accession>A0A0L6ULJ6</accession>
<evidence type="ECO:0000256" key="2">
    <source>
        <dbReference type="SAM" id="Phobius"/>
    </source>
</evidence>
<comment type="caution">
    <text evidence="4">The sequence shown here is derived from an EMBL/GenBank/DDBJ whole genome shotgun (WGS) entry which is preliminary data.</text>
</comment>
<dbReference type="Proteomes" id="UP000037035">
    <property type="component" value="Unassembled WGS sequence"/>
</dbReference>
<gene>
    <name evidence="4" type="ORF">VP01_5048g2</name>
</gene>
<sequence>MFFSVFSFSLTHSNTHLFYRTQSVPHMCFSLLLFISILNTFLLDFIAYNIFILTDPSLILLDSGVSNHMFTNEAEFGNYQRMDGKVGIGKVGRSADIMGKGDITLYSEALSVTFSNVYHVPCLPYCLVSQTALWKGGADVGEIRNKLMFLKLKRKEIRCHLTRRASKNGTPGRPFKNAREKTTNVGEEISVDLYSWVKVLKVKSKAQEALLGVVNNIENQSGQSVKRIVSDRGQEFLNMEMKKWIDNTEDFVFGDNSKGDQGIEKDRDVLSYQHMSGDIEERNESSKGASEGTSGEIEREGSTEDENNPMSDGSPIGTSADQGGEVINLIKEVPKTNKNQMDHQIRRSSRIKIPTKGYGSWVAHLAQLANREKLEMVWEESQDENLILEATAVQNQTVKIMGRMEEGYLPRNQFDN</sequence>
<dbReference type="InterPro" id="IPR054722">
    <property type="entry name" value="PolX-like_BBD"/>
</dbReference>
<keyword evidence="2" id="KW-1133">Transmembrane helix</keyword>
<evidence type="ECO:0000259" key="3">
    <source>
        <dbReference type="Pfam" id="PF22936"/>
    </source>
</evidence>
<proteinExistence type="predicted"/>
<feature type="domain" description="Retrovirus-related Pol polyprotein from transposon TNT 1-94-like beta-barrel" evidence="3">
    <location>
        <begin position="60"/>
        <end position="135"/>
    </location>
</feature>
<dbReference type="EMBL" id="LAVV01010218">
    <property type="protein sequence ID" value="KNZ49391.1"/>
    <property type="molecule type" value="Genomic_DNA"/>
</dbReference>
<dbReference type="Pfam" id="PF22936">
    <property type="entry name" value="Pol_BBD"/>
    <property type="match status" value="1"/>
</dbReference>
<protein>
    <recommendedName>
        <fullName evidence="3">Retrovirus-related Pol polyprotein from transposon TNT 1-94-like beta-barrel domain-containing protein</fullName>
    </recommendedName>
</protein>
<keyword evidence="2" id="KW-0472">Membrane</keyword>
<name>A0A0L6ULJ6_9BASI</name>
<feature type="region of interest" description="Disordered" evidence="1">
    <location>
        <begin position="277"/>
        <end position="322"/>
    </location>
</feature>
<evidence type="ECO:0000313" key="5">
    <source>
        <dbReference type="Proteomes" id="UP000037035"/>
    </source>
</evidence>
<evidence type="ECO:0000313" key="4">
    <source>
        <dbReference type="EMBL" id="KNZ49391.1"/>
    </source>
</evidence>
<organism evidence="4 5">
    <name type="scientific">Puccinia sorghi</name>
    <dbReference type="NCBI Taxonomy" id="27349"/>
    <lineage>
        <taxon>Eukaryota</taxon>
        <taxon>Fungi</taxon>
        <taxon>Dikarya</taxon>
        <taxon>Basidiomycota</taxon>
        <taxon>Pucciniomycotina</taxon>
        <taxon>Pucciniomycetes</taxon>
        <taxon>Pucciniales</taxon>
        <taxon>Pucciniaceae</taxon>
        <taxon>Puccinia</taxon>
    </lineage>
</organism>
<reference evidence="4 5" key="1">
    <citation type="submission" date="2015-08" db="EMBL/GenBank/DDBJ databases">
        <title>Next Generation Sequencing and Analysis of the Genome of Puccinia sorghi L Schw, the Causal Agent of Maize Common Rust.</title>
        <authorList>
            <person name="Rochi L."/>
            <person name="Burguener G."/>
            <person name="Darino M."/>
            <person name="Turjanski A."/>
            <person name="Kreff E."/>
            <person name="Dieguez M.J."/>
            <person name="Sacco F."/>
        </authorList>
    </citation>
    <scope>NUCLEOTIDE SEQUENCE [LARGE SCALE GENOMIC DNA]</scope>
    <source>
        <strain evidence="4 5">RO10H11247</strain>
    </source>
</reference>
<feature type="transmembrane region" description="Helical" evidence="2">
    <location>
        <begin position="28"/>
        <end position="51"/>
    </location>
</feature>
<keyword evidence="5" id="KW-1185">Reference proteome</keyword>
<feature type="compositionally biased region" description="Polar residues" evidence="1">
    <location>
        <begin position="308"/>
        <end position="321"/>
    </location>
</feature>